<dbReference type="AntiFam" id="ANF00084">
    <property type="entry name" value="Shadow ORF (opposite mutS)"/>
</dbReference>
<comment type="caution">
    <text evidence="1">The sequence shown here is derived from an EMBL/GenBank/DDBJ whole genome shotgun (WGS) entry which is preliminary data.</text>
</comment>
<reference evidence="1" key="1">
    <citation type="submission" date="2019-08" db="EMBL/GenBank/DDBJ databases">
        <authorList>
            <person name="Kucharzyk K."/>
            <person name="Murdoch R.W."/>
            <person name="Higgins S."/>
            <person name="Loffler F."/>
        </authorList>
    </citation>
    <scope>NUCLEOTIDE SEQUENCE</scope>
</reference>
<sequence length="108" mass="12303">MIGYAAHGRFFLIAAVPSRQSQFQFLRRFLGVLKEHLVKISHAEKEKAVRVLVLPVHILLKHGGHLDSNGQFQNFLDSFLLKIKFQTAGRHRRAGGAGDVYDQRPRSR</sequence>
<name>A0A645BQI3_9ZZZZ</name>
<proteinExistence type="predicted"/>
<dbReference type="AlphaFoldDB" id="A0A645BQI3"/>
<evidence type="ECO:0000313" key="1">
    <source>
        <dbReference type="EMBL" id="MPM65493.1"/>
    </source>
</evidence>
<protein>
    <submittedName>
        <fullName evidence="1">Uncharacterized protein</fullName>
    </submittedName>
</protein>
<gene>
    <name evidence="1" type="ORF">SDC9_112390</name>
</gene>
<dbReference type="EMBL" id="VSSQ01020546">
    <property type="protein sequence ID" value="MPM65493.1"/>
    <property type="molecule type" value="Genomic_DNA"/>
</dbReference>
<organism evidence="1">
    <name type="scientific">bioreactor metagenome</name>
    <dbReference type="NCBI Taxonomy" id="1076179"/>
    <lineage>
        <taxon>unclassified sequences</taxon>
        <taxon>metagenomes</taxon>
        <taxon>ecological metagenomes</taxon>
    </lineage>
</organism>
<accession>A0A645BQI3</accession>